<reference evidence="2 3" key="1">
    <citation type="submission" date="2017-01" db="EMBL/GenBank/DDBJ databases">
        <title>Novel large sulfur bacteria in the metagenomes of groundwater-fed chemosynthetic microbial mats in the Lake Huron basin.</title>
        <authorList>
            <person name="Sharrar A.M."/>
            <person name="Flood B.E."/>
            <person name="Bailey J.V."/>
            <person name="Jones D.S."/>
            <person name="Biddanda B."/>
            <person name="Ruberg S.A."/>
            <person name="Marcus D.N."/>
            <person name="Dick G.J."/>
        </authorList>
    </citation>
    <scope>NUCLEOTIDE SEQUENCE [LARGE SCALE GENOMIC DNA]</scope>
    <source>
        <strain evidence="2">A7</strain>
    </source>
</reference>
<proteinExistence type="predicted"/>
<dbReference type="Proteomes" id="UP000192505">
    <property type="component" value="Unassembled WGS sequence"/>
</dbReference>
<comment type="caution">
    <text evidence="2">The sequence shown here is derived from an EMBL/GenBank/DDBJ whole genome shotgun (WGS) entry which is preliminary data.</text>
</comment>
<gene>
    <name evidence="2" type="ORF">BWK72_07195</name>
</gene>
<accession>A0A1W9KWG1</accession>
<protein>
    <submittedName>
        <fullName evidence="2">Uncharacterized protein</fullName>
    </submittedName>
</protein>
<organism evidence="2 3">
    <name type="scientific">Rhodoferax ferrireducens</name>
    <dbReference type="NCBI Taxonomy" id="192843"/>
    <lineage>
        <taxon>Bacteria</taxon>
        <taxon>Pseudomonadati</taxon>
        <taxon>Pseudomonadota</taxon>
        <taxon>Betaproteobacteria</taxon>
        <taxon>Burkholderiales</taxon>
        <taxon>Comamonadaceae</taxon>
        <taxon>Rhodoferax</taxon>
    </lineage>
</organism>
<name>A0A1W9KWG1_9BURK</name>
<evidence type="ECO:0000256" key="1">
    <source>
        <dbReference type="SAM" id="MobiDB-lite"/>
    </source>
</evidence>
<dbReference type="AlphaFoldDB" id="A0A1W9KWG1"/>
<dbReference type="EMBL" id="MTEI01000003">
    <property type="protein sequence ID" value="OQW88922.1"/>
    <property type="molecule type" value="Genomic_DNA"/>
</dbReference>
<feature type="region of interest" description="Disordered" evidence="1">
    <location>
        <begin position="94"/>
        <end position="116"/>
    </location>
</feature>
<evidence type="ECO:0000313" key="3">
    <source>
        <dbReference type="Proteomes" id="UP000192505"/>
    </source>
</evidence>
<sequence>MDLSTATYCQFSFNQSYFAYPKTKSHLYQKYLDGKTMESGKSVWQHYEAKDFAAIESRSVAEVNDSVAIYKAMFEHKKRNDRDIARLKKLDKQSKLAADGDVMTNPSFPPTAFGGG</sequence>
<evidence type="ECO:0000313" key="2">
    <source>
        <dbReference type="EMBL" id="OQW88922.1"/>
    </source>
</evidence>